<keyword evidence="12" id="KW-1185">Reference proteome</keyword>
<evidence type="ECO:0000256" key="1">
    <source>
        <dbReference type="ARBA" id="ARBA00001936"/>
    </source>
</evidence>
<gene>
    <name evidence="11" type="ORF">BZG36_02063</name>
</gene>
<dbReference type="AlphaFoldDB" id="A0A261Y1Z0"/>
<dbReference type="InterPro" id="IPR000086">
    <property type="entry name" value="NUDIX_hydrolase_dom"/>
</dbReference>
<accession>A0A261Y1Z0</accession>
<evidence type="ECO:0000256" key="4">
    <source>
        <dbReference type="ARBA" id="ARBA00022723"/>
    </source>
</evidence>
<organism evidence="11 12">
    <name type="scientific">Bifiguratus adelaidae</name>
    <dbReference type="NCBI Taxonomy" id="1938954"/>
    <lineage>
        <taxon>Eukaryota</taxon>
        <taxon>Fungi</taxon>
        <taxon>Fungi incertae sedis</taxon>
        <taxon>Mucoromycota</taxon>
        <taxon>Mucoromycotina</taxon>
        <taxon>Endogonomycetes</taxon>
        <taxon>Endogonales</taxon>
        <taxon>Endogonales incertae sedis</taxon>
        <taxon>Bifiguratus</taxon>
    </lineage>
</organism>
<evidence type="ECO:0000256" key="3">
    <source>
        <dbReference type="ARBA" id="ARBA00006506"/>
    </source>
</evidence>
<reference evidence="11 12" key="1">
    <citation type="journal article" date="2017" name="Mycologia">
        <title>Bifiguratus adelaidae, gen. et sp. nov., a new member of Mucoromycotina in endophytic and soil-dwelling habitats.</title>
        <authorList>
            <person name="Torres-Cruz T.J."/>
            <person name="Billingsley Tobias T.L."/>
            <person name="Almatruk M."/>
            <person name="Hesse C."/>
            <person name="Kuske C.R."/>
            <person name="Desiro A."/>
            <person name="Benucci G.M."/>
            <person name="Bonito G."/>
            <person name="Stajich J.E."/>
            <person name="Dunlap C."/>
            <person name="Arnold A.E."/>
            <person name="Porras-Alfaro A."/>
        </authorList>
    </citation>
    <scope>NUCLEOTIDE SEQUENCE [LARGE SCALE GENOMIC DNA]</scope>
    <source>
        <strain evidence="11 12">AZ0501</strain>
    </source>
</reference>
<dbReference type="Pfam" id="PF00293">
    <property type="entry name" value="NUDIX"/>
    <property type="match status" value="1"/>
</dbReference>
<name>A0A261Y1Z0_9FUNG</name>
<comment type="similarity">
    <text evidence="3">Belongs to the Nudix hydrolase family. PCD1 subfamily.</text>
</comment>
<evidence type="ECO:0000256" key="7">
    <source>
        <dbReference type="ARBA" id="ARBA00023211"/>
    </source>
</evidence>
<dbReference type="CDD" id="cd03426">
    <property type="entry name" value="NUDIX_CoAse_Nudt7"/>
    <property type="match status" value="1"/>
</dbReference>
<dbReference type="SUPFAM" id="SSF55811">
    <property type="entry name" value="Nudix"/>
    <property type="match status" value="1"/>
</dbReference>
<dbReference type="GO" id="GO:0010945">
    <property type="term" value="F:coenzyme A diphosphatase activity"/>
    <property type="evidence" value="ECO:0007669"/>
    <property type="project" value="InterPro"/>
</dbReference>
<evidence type="ECO:0000256" key="6">
    <source>
        <dbReference type="ARBA" id="ARBA00022842"/>
    </source>
</evidence>
<keyword evidence="7" id="KW-0464">Manganese</keyword>
<comment type="cofactor">
    <cofactor evidence="1">
        <name>Mn(2+)</name>
        <dbReference type="ChEBI" id="CHEBI:29035"/>
    </cofactor>
</comment>
<dbReference type="InterPro" id="IPR045121">
    <property type="entry name" value="CoAse"/>
</dbReference>
<dbReference type="GO" id="GO:0030145">
    <property type="term" value="F:manganese ion binding"/>
    <property type="evidence" value="ECO:0007669"/>
    <property type="project" value="InterPro"/>
</dbReference>
<dbReference type="Gene3D" id="3.90.79.10">
    <property type="entry name" value="Nucleoside Triphosphate Pyrophosphohydrolase"/>
    <property type="match status" value="1"/>
</dbReference>
<dbReference type="PROSITE" id="PS51462">
    <property type="entry name" value="NUDIX"/>
    <property type="match status" value="1"/>
</dbReference>
<dbReference type="InterPro" id="IPR015797">
    <property type="entry name" value="NUDIX_hydrolase-like_dom_sf"/>
</dbReference>
<evidence type="ECO:0000313" key="11">
    <source>
        <dbReference type="EMBL" id="OZJ04625.1"/>
    </source>
</evidence>
<evidence type="ECO:0000256" key="2">
    <source>
        <dbReference type="ARBA" id="ARBA00001946"/>
    </source>
</evidence>
<comment type="cofactor">
    <cofactor evidence="2">
        <name>Mg(2+)</name>
        <dbReference type="ChEBI" id="CHEBI:18420"/>
    </cofactor>
</comment>
<feature type="region of interest" description="Disordered" evidence="9">
    <location>
        <begin position="481"/>
        <end position="500"/>
    </location>
</feature>
<keyword evidence="4" id="KW-0479">Metal-binding</keyword>
<dbReference type="InterPro" id="IPR000059">
    <property type="entry name" value="NUDIX_hydrolase_NudL_CS"/>
</dbReference>
<evidence type="ECO:0000313" key="12">
    <source>
        <dbReference type="Proteomes" id="UP000242875"/>
    </source>
</evidence>
<comment type="caution">
    <text evidence="11">The sequence shown here is derived from an EMBL/GenBank/DDBJ whole genome shotgun (WGS) entry which is preliminary data.</text>
</comment>
<evidence type="ECO:0000256" key="8">
    <source>
        <dbReference type="SAM" id="Coils"/>
    </source>
</evidence>
<keyword evidence="5" id="KW-0378">Hydrolase</keyword>
<dbReference type="PANTHER" id="PTHR12992">
    <property type="entry name" value="NUDIX HYDROLASE"/>
    <property type="match status" value="1"/>
</dbReference>
<dbReference type="OrthoDB" id="206213at2759"/>
<dbReference type="Proteomes" id="UP000242875">
    <property type="component" value="Unassembled WGS sequence"/>
</dbReference>
<evidence type="ECO:0000259" key="10">
    <source>
        <dbReference type="PROSITE" id="PS51462"/>
    </source>
</evidence>
<sequence length="526" mass="59601">MVEKARLFITLYCTAGHPTQQAMRRVHATTSALGCKRMFTSPSTPHDAHLERNPFRGMTWNGVTLSALKRGLTRLPPIDIPYAVEADRLKSAAVLVPLCTVNAKPSVLFTVRSSGLRTHQGEVSFPGGKYDEADGELLITALRETIEEIDLPDDRHNIDVIGQHPTLPNRTGLLRVSPFIGHLQQPIEIESIRYSKDEVSKVFSLDLEHLGNPSNVTWRRFRESKYLYPIWKTPEDVEQDLWGLSAFILDGNAGMFQQLRDIFPSSALKDLALPKRTNRQDGDNGKRLSDIRADLKQVNSLLRTSIKIPGQQQEQGSIDVNVPALSAQAQKVREQRQDILQNNERNTAAANAIDALLSRVFERCQEDLTGISDLHTESQHLTSIKTQLESFERKAEKLMDSLVALEATIDETFAQQHKSEFDRWKEQQDRQVQQFKEKEERKFKQFAQNLDIIYSKHVKMEEQQRQQQLQAQIEADMASYKKRQLSGDLPPTALTTPNEPSISLEQVDLEVDATANDELDDFLGSD</sequence>
<dbReference type="PROSITE" id="PS01293">
    <property type="entry name" value="NUDIX_COA"/>
    <property type="match status" value="1"/>
</dbReference>
<dbReference type="PANTHER" id="PTHR12992:SF11">
    <property type="entry name" value="MITOCHONDRIAL COENZYME A DIPHOSPHATASE NUDT8"/>
    <property type="match status" value="1"/>
</dbReference>
<evidence type="ECO:0000256" key="5">
    <source>
        <dbReference type="ARBA" id="ARBA00022801"/>
    </source>
</evidence>
<keyword evidence="8" id="KW-0175">Coiled coil</keyword>
<dbReference type="EMBL" id="MVBO01000034">
    <property type="protein sequence ID" value="OZJ04625.1"/>
    <property type="molecule type" value="Genomic_DNA"/>
</dbReference>
<feature type="domain" description="Nudix hydrolase" evidence="10">
    <location>
        <begin position="89"/>
        <end position="227"/>
    </location>
</feature>
<dbReference type="GO" id="GO:0009132">
    <property type="term" value="P:nucleoside diphosphate metabolic process"/>
    <property type="evidence" value="ECO:0007669"/>
    <property type="project" value="InterPro"/>
</dbReference>
<dbReference type="GO" id="GO:0000287">
    <property type="term" value="F:magnesium ion binding"/>
    <property type="evidence" value="ECO:0007669"/>
    <property type="project" value="InterPro"/>
</dbReference>
<keyword evidence="6" id="KW-0460">Magnesium</keyword>
<proteinExistence type="inferred from homology"/>
<protein>
    <recommendedName>
        <fullName evidence="10">Nudix hydrolase domain-containing protein</fullName>
    </recommendedName>
</protein>
<evidence type="ECO:0000256" key="9">
    <source>
        <dbReference type="SAM" id="MobiDB-lite"/>
    </source>
</evidence>
<feature type="coiled-coil region" evidence="8">
    <location>
        <begin position="381"/>
        <end position="408"/>
    </location>
</feature>